<dbReference type="GO" id="GO:0005634">
    <property type="term" value="C:nucleus"/>
    <property type="evidence" value="ECO:0007669"/>
    <property type="project" value="TreeGrafter"/>
</dbReference>
<dbReference type="SUPFAM" id="SSF51161">
    <property type="entry name" value="Trimeric LpxA-like enzymes"/>
    <property type="match status" value="1"/>
</dbReference>
<evidence type="ECO:0000259" key="2">
    <source>
        <dbReference type="PROSITE" id="PS51029"/>
    </source>
</evidence>
<evidence type="ECO:0000313" key="3">
    <source>
        <dbReference type="Proteomes" id="UP001652628"/>
    </source>
</evidence>
<evidence type="ECO:0000256" key="1">
    <source>
        <dbReference type="SAM" id="MobiDB-lite"/>
    </source>
</evidence>
<dbReference type="InterPro" id="IPR039353">
    <property type="entry name" value="TF_Adf1"/>
</dbReference>
<dbReference type="PROSITE" id="PS51029">
    <property type="entry name" value="MADF"/>
    <property type="match status" value="2"/>
</dbReference>
<feature type="region of interest" description="Disordered" evidence="1">
    <location>
        <begin position="1287"/>
        <end position="1313"/>
    </location>
</feature>
<dbReference type="PANTHER" id="PTHR12243">
    <property type="entry name" value="MADF DOMAIN TRANSCRIPTION FACTOR"/>
    <property type="match status" value="1"/>
</dbReference>
<feature type="domain" description="MADF" evidence="2">
    <location>
        <begin position="214"/>
        <end position="296"/>
    </location>
</feature>
<name>A0AB39ZSY0_DROSZ</name>
<protein>
    <submittedName>
        <fullName evidence="4">Uncharacterized protein Hmr</fullName>
    </submittedName>
</protein>
<feature type="domain" description="MADF" evidence="2">
    <location>
        <begin position="61"/>
        <end position="153"/>
    </location>
</feature>
<dbReference type="CTD" id="31988"/>
<dbReference type="PANTHER" id="PTHR12243:SF67">
    <property type="entry name" value="COREPRESSOR OF PANGOLIN, ISOFORM A-RELATED"/>
    <property type="match status" value="1"/>
</dbReference>
<feature type="region of interest" description="Disordered" evidence="1">
    <location>
        <begin position="771"/>
        <end position="791"/>
    </location>
</feature>
<dbReference type="GO" id="GO:0005667">
    <property type="term" value="C:transcription regulator complex"/>
    <property type="evidence" value="ECO:0007669"/>
    <property type="project" value="TreeGrafter"/>
</dbReference>
<dbReference type="GeneID" id="108019157"/>
<dbReference type="GO" id="GO:0006357">
    <property type="term" value="P:regulation of transcription by RNA polymerase II"/>
    <property type="evidence" value="ECO:0007669"/>
    <property type="project" value="TreeGrafter"/>
</dbReference>
<dbReference type="Pfam" id="PF10545">
    <property type="entry name" value="MADF_DNA_bdg"/>
    <property type="match status" value="2"/>
</dbReference>
<organism evidence="3 4">
    <name type="scientific">Drosophila suzukii</name>
    <name type="common">Spotted-wing drosophila fruit fly</name>
    <dbReference type="NCBI Taxonomy" id="28584"/>
    <lineage>
        <taxon>Eukaryota</taxon>
        <taxon>Metazoa</taxon>
        <taxon>Ecdysozoa</taxon>
        <taxon>Arthropoda</taxon>
        <taxon>Hexapoda</taxon>
        <taxon>Insecta</taxon>
        <taxon>Pterygota</taxon>
        <taxon>Neoptera</taxon>
        <taxon>Endopterygota</taxon>
        <taxon>Diptera</taxon>
        <taxon>Brachycera</taxon>
        <taxon>Muscomorpha</taxon>
        <taxon>Ephydroidea</taxon>
        <taxon>Drosophilidae</taxon>
        <taxon>Drosophila</taxon>
        <taxon>Sophophora</taxon>
    </lineage>
</organism>
<dbReference type="SMART" id="SM00595">
    <property type="entry name" value="MADF"/>
    <property type="match status" value="2"/>
</dbReference>
<dbReference type="Gene3D" id="2.160.10.10">
    <property type="entry name" value="Hexapeptide repeat proteins"/>
    <property type="match status" value="1"/>
</dbReference>
<gene>
    <name evidence="4" type="primary">Hmr</name>
</gene>
<sequence>MEEEVMAIGGGPPDPLIINADKIVTKDGSVDVFAKPFIRVTRPGSSSGEADILQKFEAERRLIALVRRQPALYDARHPKFHDDVHREKLWQGVASRLDTDLTNCLAAWAELRYRYQRHVRRLRAFQRNRSGTKGQRPCMRNEEELLFLYPHVARFPLTVEKVQPAEVDEPTEAIEEHETLPDVEIVEPSPVDIIDVDLEDEAGFQFRCTEDQRRLIEAVQAYPQLYDCQVPGYENTRHRGLIWGAIANELHDKATKLMKSWLNLQTRYEWELTQRPDKCSNSELCKLMEFLRPHILRLRNTVCKASKYLQNGWYEPIEHFRSVMSLINTMRNMPDLVQLIDDSLAYKVKPARYDEFWQKVGLEVMGSYERCEVTWLVLRSFHHELQAMRSAGYQLQDKWYFENALSSIFKQVAARTTARQSYKRKHNGAVTMPGEPAPKISLPTLPTPPRLPLAIVYPPASKTSSTISGSNSVSGTNTGMLPTITNVRSCSGPVITNSTLNAAPTSVSSSVASEPSVPTFMIPKITSAMSVATGNIVPLKLPPTLRIAPKAAAAMGMGMPSIPANIQLSGANITPVRPTLPQRPGLQVSIQTKQPIPNPPLMPSAAPRSLIRQNVPAQRTVGITVQRYPPATALGTLLSDQPLTPQIPPPILQPAPPPTLQSAPTQHLPTLMPIKPSNIVTNSGQLSGTGAPMVRIHQPGVLSGWDANKPMGSLGAPSVPAAVAAATTTATTSVNASLATAKWSPVPPHPDYAKKYGQVAQAPAPFIRISNKPAAEPAPSPSVPAATTISTGTRISTGATISKGATISTSATLSAGATISKGATIGKGATISTGATISPVRAAASSASTVQAKAATLSTSTTPGSTATQARAATVDITNADDISETTSTVATSATVSTAPAVANAQPMANEKTVSNAKTAVNATATAVSQPDKEATTLSANSHLEYAAKEITVVLYESPTTGNMLHILCDNHATRYNLNMVRTATLIREVMAVPQLHKKDPQLVAKCDEFWKVIGKKFHMPEDALRAVWKFLAKNISVFPLIAPMSELMRPFKASVKVWEKSHRLFSKFDEIARKYLWMEHKDVLPDVIRHFRHHEHLYWELRKARPGEELVPPRQYTDQERQEVWREARIKFPNLNHRDVWSMFKFAFRTYMEDLERGIENPWPQNWWQALEQLRFLADVRYHPLEPYYYIVHNKIAEEVKRCSMYEALMSADPTDKKKPTPAVLLARLSKEPLPWETEEAKRLLTGKLSVSKSVYTISNIAAAPIPTPAAPPIPVPDGTAVPTKTPAVDSNAVTKSPSDRVKVQQRNGSAQKRLPVMKRPASNLPTIEAFELTHVLRRHPHTFERASTIDKRTAWVRVSKELNATVTECRLGLQYALREMRFLKITDPMHRCTMGHKYFRHMSEIYKQVKPNGPLTVRTPQQLNQSLAEPAQEVEPQRFVPEINLTTCSPGLVLKNWANAVGNLSPASQDILLGKLTQLFAKYAEEANVTWVYPAPP</sequence>
<reference evidence="4" key="1">
    <citation type="submission" date="2025-08" db="UniProtKB">
        <authorList>
            <consortium name="RefSeq"/>
        </authorList>
    </citation>
    <scope>IDENTIFICATION</scope>
</reference>
<keyword evidence="3" id="KW-1185">Reference proteome</keyword>
<feature type="region of interest" description="Disordered" evidence="1">
    <location>
        <begin position="424"/>
        <end position="443"/>
    </location>
</feature>
<dbReference type="Proteomes" id="UP001652628">
    <property type="component" value="Chromosome X"/>
</dbReference>
<proteinExistence type="predicted"/>
<accession>A0AB39ZSY0</accession>
<dbReference type="RefSeq" id="XP_016942397.2">
    <property type="nucleotide sequence ID" value="XM_017086908.4"/>
</dbReference>
<dbReference type="InterPro" id="IPR006578">
    <property type="entry name" value="MADF-dom"/>
</dbReference>
<evidence type="ECO:0000313" key="4">
    <source>
        <dbReference type="RefSeq" id="XP_016942397.2"/>
    </source>
</evidence>
<dbReference type="InterPro" id="IPR011004">
    <property type="entry name" value="Trimer_LpxA-like_sf"/>
</dbReference>